<evidence type="ECO:0000256" key="3">
    <source>
        <dbReference type="ARBA" id="ARBA00012954"/>
    </source>
</evidence>
<dbReference type="InterPro" id="IPR036220">
    <property type="entry name" value="UDP-Glc/GDP-Man_DH_C_sf"/>
</dbReference>
<keyword evidence="5 7" id="KW-0520">NAD</keyword>
<dbReference type="Pfam" id="PF03721">
    <property type="entry name" value="UDPG_MGDP_dh_N"/>
    <property type="match status" value="1"/>
</dbReference>
<dbReference type="InterPro" id="IPR014026">
    <property type="entry name" value="UDP-Glc/GDP-Man_DH_dimer"/>
</dbReference>
<keyword evidence="4 7" id="KW-0560">Oxidoreductase</keyword>
<feature type="domain" description="UDP-glucose/GDP-mannose dehydrogenase C-terminal" evidence="9">
    <location>
        <begin position="318"/>
        <end position="424"/>
    </location>
</feature>
<evidence type="ECO:0000259" key="9">
    <source>
        <dbReference type="SMART" id="SM00984"/>
    </source>
</evidence>
<evidence type="ECO:0000313" key="11">
    <source>
        <dbReference type="Proteomes" id="UP001459204"/>
    </source>
</evidence>
<dbReference type="PIRSF" id="PIRSF000124">
    <property type="entry name" value="UDPglc_GDPman_dh"/>
    <property type="match status" value="1"/>
</dbReference>
<keyword evidence="11" id="KW-1185">Reference proteome</keyword>
<evidence type="ECO:0000256" key="6">
    <source>
        <dbReference type="ARBA" id="ARBA00047473"/>
    </source>
</evidence>
<dbReference type="InterPro" id="IPR017476">
    <property type="entry name" value="UDP-Glc/GDP-Man"/>
</dbReference>
<dbReference type="NCBIfam" id="TIGR03026">
    <property type="entry name" value="NDP-sugDHase"/>
    <property type="match status" value="1"/>
</dbReference>
<evidence type="ECO:0000256" key="2">
    <source>
        <dbReference type="ARBA" id="ARBA00006601"/>
    </source>
</evidence>
<organism evidence="10 11">
    <name type="scientific">Pseudoxanthomonas putridarboris</name>
    <dbReference type="NCBI Taxonomy" id="752605"/>
    <lineage>
        <taxon>Bacteria</taxon>
        <taxon>Pseudomonadati</taxon>
        <taxon>Pseudomonadota</taxon>
        <taxon>Gammaproteobacteria</taxon>
        <taxon>Lysobacterales</taxon>
        <taxon>Lysobacteraceae</taxon>
        <taxon>Pseudoxanthomonas</taxon>
    </lineage>
</organism>
<dbReference type="PIRSF" id="PIRSF500134">
    <property type="entry name" value="UDPglc_DH_bac"/>
    <property type="match status" value="1"/>
</dbReference>
<dbReference type="Pfam" id="PF00984">
    <property type="entry name" value="UDPG_MGDP_dh"/>
    <property type="match status" value="1"/>
</dbReference>
<comment type="catalytic activity">
    <reaction evidence="6 7">
        <text>UDP-alpha-D-glucose + 2 NAD(+) + H2O = UDP-alpha-D-glucuronate + 2 NADH + 3 H(+)</text>
        <dbReference type="Rhea" id="RHEA:23596"/>
        <dbReference type="ChEBI" id="CHEBI:15377"/>
        <dbReference type="ChEBI" id="CHEBI:15378"/>
        <dbReference type="ChEBI" id="CHEBI:57540"/>
        <dbReference type="ChEBI" id="CHEBI:57945"/>
        <dbReference type="ChEBI" id="CHEBI:58052"/>
        <dbReference type="ChEBI" id="CHEBI:58885"/>
        <dbReference type="EC" id="1.1.1.22"/>
    </reaction>
</comment>
<dbReference type="PANTHER" id="PTHR43750">
    <property type="entry name" value="UDP-GLUCOSE 6-DEHYDROGENASE TUAD"/>
    <property type="match status" value="1"/>
</dbReference>
<dbReference type="InterPro" id="IPR008927">
    <property type="entry name" value="6-PGluconate_DH-like_C_sf"/>
</dbReference>
<dbReference type="InterPro" id="IPR001732">
    <property type="entry name" value="UDP-Glc/GDP-Man_DH_N"/>
</dbReference>
<dbReference type="Proteomes" id="UP001459204">
    <property type="component" value="Unassembled WGS sequence"/>
</dbReference>
<evidence type="ECO:0000256" key="1">
    <source>
        <dbReference type="ARBA" id="ARBA00004701"/>
    </source>
</evidence>
<dbReference type="RefSeq" id="WP_341725157.1">
    <property type="nucleotide sequence ID" value="NZ_JBBWWT010000002.1"/>
</dbReference>
<gene>
    <name evidence="10" type="ORF">AAD027_06275</name>
</gene>
<evidence type="ECO:0000256" key="5">
    <source>
        <dbReference type="ARBA" id="ARBA00023027"/>
    </source>
</evidence>
<comment type="pathway">
    <text evidence="1">Nucleotide-sugar biosynthesis; UDP-alpha-D-glucuronate biosynthesis; UDP-alpha-D-glucuronate from UDP-alpha-D-glucose: step 1/1.</text>
</comment>
<feature type="region of interest" description="Disordered" evidence="8">
    <location>
        <begin position="426"/>
        <end position="449"/>
    </location>
</feature>
<reference evidence="10 11" key="1">
    <citation type="submission" date="2024-04" db="EMBL/GenBank/DDBJ databases">
        <title>Draft genome sequence of Pseudoxanthomonas putridarboris WD12.</title>
        <authorList>
            <person name="Oh J."/>
        </authorList>
    </citation>
    <scope>NUCLEOTIDE SEQUENCE [LARGE SCALE GENOMIC DNA]</scope>
    <source>
        <strain evidence="10 11">WD12</strain>
    </source>
</reference>
<name>A0ABU9IYE7_9GAMM</name>
<dbReference type="SUPFAM" id="SSF51735">
    <property type="entry name" value="NAD(P)-binding Rossmann-fold domains"/>
    <property type="match status" value="1"/>
</dbReference>
<protein>
    <recommendedName>
        <fullName evidence="3 7">UDP-glucose 6-dehydrogenase</fullName>
        <ecNumber evidence="3 7">1.1.1.22</ecNumber>
    </recommendedName>
</protein>
<dbReference type="SMART" id="SM00984">
    <property type="entry name" value="UDPG_MGDP_dh_C"/>
    <property type="match status" value="1"/>
</dbReference>
<comment type="caution">
    <text evidence="10">The sequence shown here is derived from an EMBL/GenBank/DDBJ whole genome shotgun (WGS) entry which is preliminary data.</text>
</comment>
<dbReference type="Gene3D" id="1.20.5.170">
    <property type="match status" value="1"/>
</dbReference>
<sequence>MKQVAVFGMGYVGCVTAACLGQDGHSVIGVDIDAAKVAEVNAGKAPISERGLDELMQQQVASGRLRATGDTAQAVRESDIALIAVGTPSTEDGAVTVHILEKVIADIGAALRADPKPYHVVVRSTLLPGLLETRMRDVLEQALGRPLGTDVVLCNNPEFLREGSALKDYYHPPYVLVGAESEAAAQPIVDLYHAVDSKKFVTDSRTAALVKYACNAFHAVKVTFANEIGSVAKAMGADGHEVMKLVCEDTKLNVSTAYLRPGFAFGGSCLPKDLRAISRFAEHEALRLNMLSSVLASNESHLKRALKMVRDTGHKKIGLVGLSFKNGTDDLRESPMVEMVETLTGWGYAVKIYDPNVMLGRLRGRNLSYIDRTLPHLAQMLVEETGTLLDHAEVLLLCTDVANDFDWRNAHPGRILDLRADLARPQPVSAHAGQDSTPATEKAPQAAVA</sequence>
<dbReference type="PROSITE" id="PS51257">
    <property type="entry name" value="PROKAR_LIPOPROTEIN"/>
    <property type="match status" value="1"/>
</dbReference>
<proteinExistence type="inferred from homology"/>
<dbReference type="Gene3D" id="3.40.50.720">
    <property type="entry name" value="NAD(P)-binding Rossmann-like Domain"/>
    <property type="match status" value="2"/>
</dbReference>
<evidence type="ECO:0000313" key="10">
    <source>
        <dbReference type="EMBL" id="MEL1263978.1"/>
    </source>
</evidence>
<dbReference type="SUPFAM" id="SSF52413">
    <property type="entry name" value="UDP-glucose/GDP-mannose dehydrogenase C-terminal domain"/>
    <property type="match status" value="1"/>
</dbReference>
<comment type="similarity">
    <text evidence="2 7">Belongs to the UDP-glucose/GDP-mannose dehydrogenase family.</text>
</comment>
<dbReference type="SUPFAM" id="SSF48179">
    <property type="entry name" value="6-phosphogluconate dehydrogenase C-terminal domain-like"/>
    <property type="match status" value="1"/>
</dbReference>
<dbReference type="Pfam" id="PF03720">
    <property type="entry name" value="UDPG_MGDP_dh_C"/>
    <property type="match status" value="1"/>
</dbReference>
<dbReference type="EC" id="1.1.1.22" evidence="3 7"/>
<evidence type="ECO:0000256" key="8">
    <source>
        <dbReference type="SAM" id="MobiDB-lite"/>
    </source>
</evidence>
<dbReference type="EMBL" id="JBBWWT010000002">
    <property type="protein sequence ID" value="MEL1263978.1"/>
    <property type="molecule type" value="Genomic_DNA"/>
</dbReference>
<dbReference type="PANTHER" id="PTHR43750:SF1">
    <property type="entry name" value="GDP-MANNOSE 6-DEHYDROGENASE"/>
    <property type="match status" value="1"/>
</dbReference>
<accession>A0ABU9IYE7</accession>
<dbReference type="InterPro" id="IPR014027">
    <property type="entry name" value="UDP-Glc/GDP-Man_DH_C"/>
</dbReference>
<dbReference type="InterPro" id="IPR028357">
    <property type="entry name" value="UDPglc_DH_bac"/>
</dbReference>
<dbReference type="InterPro" id="IPR036291">
    <property type="entry name" value="NAD(P)-bd_dom_sf"/>
</dbReference>
<evidence type="ECO:0000256" key="7">
    <source>
        <dbReference type="PIRNR" id="PIRNR000124"/>
    </source>
</evidence>
<evidence type="ECO:0000256" key="4">
    <source>
        <dbReference type="ARBA" id="ARBA00023002"/>
    </source>
</evidence>